<evidence type="ECO:0000256" key="6">
    <source>
        <dbReference type="ARBA" id="ARBA00022946"/>
    </source>
</evidence>
<comment type="subcellular location">
    <subcellularLocation>
        <location evidence="1">Mitochondrion inner membrane</location>
        <topology evidence="1">Single-pass membrane protein</topology>
    </subcellularLocation>
</comment>
<comment type="similarity">
    <text evidence="3">Belongs to the cytochrome c oxidase VIII family.</text>
</comment>
<dbReference type="CDD" id="cd00930">
    <property type="entry name" value="Cyt_c_Oxidase_VIII"/>
    <property type="match status" value="1"/>
</dbReference>
<accession>A0AAD9E511</accession>
<evidence type="ECO:0000256" key="4">
    <source>
        <dbReference type="ARBA" id="ARBA00022692"/>
    </source>
</evidence>
<dbReference type="GO" id="GO:0006123">
    <property type="term" value="P:mitochondrial electron transport, cytochrome c to oxygen"/>
    <property type="evidence" value="ECO:0007669"/>
    <property type="project" value="InterPro"/>
</dbReference>
<keyword evidence="7 10" id="KW-1133">Transmembrane helix</keyword>
<dbReference type="AlphaFoldDB" id="A0AAD9E511"/>
<proteinExistence type="inferred from homology"/>
<dbReference type="GO" id="GO:0045277">
    <property type="term" value="C:respiratory chain complex IV"/>
    <property type="evidence" value="ECO:0007669"/>
    <property type="project" value="InterPro"/>
</dbReference>
<evidence type="ECO:0000256" key="3">
    <source>
        <dbReference type="ARBA" id="ARBA00010117"/>
    </source>
</evidence>
<dbReference type="SUPFAM" id="SSF81431">
    <property type="entry name" value="Mitochondrial cytochrome c oxidase subunit VIIIb (aka IX)"/>
    <property type="match status" value="1"/>
</dbReference>
<organism evidence="11 12">
    <name type="scientific">Electrophorus voltai</name>
    <dbReference type="NCBI Taxonomy" id="2609070"/>
    <lineage>
        <taxon>Eukaryota</taxon>
        <taxon>Metazoa</taxon>
        <taxon>Chordata</taxon>
        <taxon>Craniata</taxon>
        <taxon>Vertebrata</taxon>
        <taxon>Euteleostomi</taxon>
        <taxon>Actinopterygii</taxon>
        <taxon>Neopterygii</taxon>
        <taxon>Teleostei</taxon>
        <taxon>Ostariophysi</taxon>
        <taxon>Gymnotiformes</taxon>
        <taxon>Gymnotoidei</taxon>
        <taxon>Gymnotidae</taxon>
        <taxon>Electrophorus</taxon>
    </lineage>
</organism>
<name>A0AAD9E511_9TELE</name>
<sequence length="68" mass="7501">MSSVSRAFSFLRASVRPQVLPRASITSKPAKHALTAGEQAIGLTMMFVTILVPSGWILMHLEDYKKRA</sequence>
<dbReference type="PANTHER" id="PTHR16717">
    <property type="entry name" value="CYTOCHROME C OXIDASE POLYPEPTIDE VIII"/>
    <property type="match status" value="1"/>
</dbReference>
<protein>
    <submittedName>
        <fullName evidence="11">Uncharacterized protein</fullName>
    </submittedName>
</protein>
<evidence type="ECO:0000256" key="7">
    <source>
        <dbReference type="ARBA" id="ARBA00022989"/>
    </source>
</evidence>
<gene>
    <name evidence="11" type="ORF">P4O66_020639</name>
</gene>
<keyword evidence="9 10" id="KW-0472">Membrane</keyword>
<comment type="pathway">
    <text evidence="2">Energy metabolism; oxidative phosphorylation.</text>
</comment>
<keyword evidence="12" id="KW-1185">Reference proteome</keyword>
<dbReference type="Gene3D" id="4.10.81.10">
    <property type="entry name" value="Cytochrome c oxidase, subunit 8"/>
    <property type="match status" value="1"/>
</dbReference>
<keyword evidence="8" id="KW-0496">Mitochondrion</keyword>
<evidence type="ECO:0000256" key="2">
    <source>
        <dbReference type="ARBA" id="ARBA00004673"/>
    </source>
</evidence>
<keyword evidence="5" id="KW-0999">Mitochondrion inner membrane</keyword>
<keyword evidence="6" id="KW-0809">Transit peptide</keyword>
<dbReference type="FunFam" id="4.10.81.10:FF:000001">
    <property type="entry name" value="Cytochrome c oxidase subunit 8B, mitochondrial"/>
    <property type="match status" value="1"/>
</dbReference>
<evidence type="ECO:0000256" key="9">
    <source>
        <dbReference type="ARBA" id="ARBA00023136"/>
    </source>
</evidence>
<dbReference type="InterPro" id="IPR003205">
    <property type="entry name" value="Cyt_c_oxidase_su8"/>
</dbReference>
<dbReference type="PANTHER" id="PTHR16717:SF6">
    <property type="entry name" value="CYTOCHROME C OXIDASE SUBUNIT 8B"/>
    <property type="match status" value="1"/>
</dbReference>
<evidence type="ECO:0000256" key="8">
    <source>
        <dbReference type="ARBA" id="ARBA00023128"/>
    </source>
</evidence>
<dbReference type="Pfam" id="PF02285">
    <property type="entry name" value="COX8"/>
    <property type="match status" value="1"/>
</dbReference>
<feature type="transmembrane region" description="Helical" evidence="10">
    <location>
        <begin position="40"/>
        <end position="59"/>
    </location>
</feature>
<evidence type="ECO:0000313" key="12">
    <source>
        <dbReference type="Proteomes" id="UP001239994"/>
    </source>
</evidence>
<reference evidence="11" key="1">
    <citation type="submission" date="2023-03" db="EMBL/GenBank/DDBJ databases">
        <title>Electrophorus voltai genome.</title>
        <authorList>
            <person name="Bian C."/>
        </authorList>
    </citation>
    <scope>NUCLEOTIDE SEQUENCE</scope>
    <source>
        <strain evidence="11">CB-2022</strain>
        <tissue evidence="11">Muscle</tissue>
    </source>
</reference>
<dbReference type="Proteomes" id="UP001239994">
    <property type="component" value="Unassembled WGS sequence"/>
</dbReference>
<evidence type="ECO:0000313" key="11">
    <source>
        <dbReference type="EMBL" id="KAK1804648.1"/>
    </source>
</evidence>
<dbReference type="EMBL" id="JAROKS010000004">
    <property type="protein sequence ID" value="KAK1804648.1"/>
    <property type="molecule type" value="Genomic_DNA"/>
</dbReference>
<dbReference type="GO" id="GO:0005743">
    <property type="term" value="C:mitochondrial inner membrane"/>
    <property type="evidence" value="ECO:0007669"/>
    <property type="project" value="UniProtKB-SubCell"/>
</dbReference>
<keyword evidence="4 10" id="KW-0812">Transmembrane</keyword>
<evidence type="ECO:0000256" key="10">
    <source>
        <dbReference type="SAM" id="Phobius"/>
    </source>
</evidence>
<evidence type="ECO:0000256" key="1">
    <source>
        <dbReference type="ARBA" id="ARBA00004434"/>
    </source>
</evidence>
<evidence type="ECO:0000256" key="5">
    <source>
        <dbReference type="ARBA" id="ARBA00022792"/>
    </source>
</evidence>
<dbReference type="InterPro" id="IPR036548">
    <property type="entry name" value="Cyt_c_oxidase_su8_sf"/>
</dbReference>
<comment type="caution">
    <text evidence="11">The sequence shown here is derived from an EMBL/GenBank/DDBJ whole genome shotgun (WGS) entry which is preliminary data.</text>
</comment>